<dbReference type="GO" id="GO:0007015">
    <property type="term" value="P:actin filament organization"/>
    <property type="evidence" value="ECO:0007669"/>
    <property type="project" value="TreeGrafter"/>
</dbReference>
<dbReference type="InterPro" id="IPR011989">
    <property type="entry name" value="ARM-like"/>
</dbReference>
<organism evidence="2 3">
    <name type="scientific">Popillia japonica</name>
    <name type="common">Japanese beetle</name>
    <dbReference type="NCBI Taxonomy" id="7064"/>
    <lineage>
        <taxon>Eukaryota</taxon>
        <taxon>Metazoa</taxon>
        <taxon>Ecdysozoa</taxon>
        <taxon>Arthropoda</taxon>
        <taxon>Hexapoda</taxon>
        <taxon>Insecta</taxon>
        <taxon>Pterygota</taxon>
        <taxon>Neoptera</taxon>
        <taxon>Endopterygota</taxon>
        <taxon>Coleoptera</taxon>
        <taxon>Polyphaga</taxon>
        <taxon>Scarabaeiformia</taxon>
        <taxon>Scarabaeidae</taxon>
        <taxon>Rutelinae</taxon>
        <taxon>Popillia</taxon>
    </lineage>
</organism>
<accession>A0AAW1J0A7</accession>
<dbReference type="InterPro" id="IPR016024">
    <property type="entry name" value="ARM-type_fold"/>
</dbReference>
<dbReference type="Proteomes" id="UP001458880">
    <property type="component" value="Unassembled WGS sequence"/>
</dbReference>
<dbReference type="InterPro" id="IPR050868">
    <property type="entry name" value="ELMO_domain-containing"/>
</dbReference>
<dbReference type="PANTHER" id="PTHR12771">
    <property type="entry name" value="ENGULFMENT AND CELL MOTILITY"/>
    <property type="match status" value="1"/>
</dbReference>
<dbReference type="InterPro" id="IPR024574">
    <property type="entry name" value="ELMO_ARM"/>
</dbReference>
<evidence type="ECO:0000259" key="1">
    <source>
        <dbReference type="PROSITE" id="PS51335"/>
    </source>
</evidence>
<comment type="caution">
    <text evidence="2">The sequence shown here is derived from an EMBL/GenBank/DDBJ whole genome shotgun (WGS) entry which is preliminary data.</text>
</comment>
<reference evidence="2 3" key="1">
    <citation type="journal article" date="2024" name="BMC Genomics">
        <title>De novo assembly and annotation of Popillia japonica's genome with initial clues to its potential as an invasive pest.</title>
        <authorList>
            <person name="Cucini C."/>
            <person name="Boschi S."/>
            <person name="Funari R."/>
            <person name="Cardaioli E."/>
            <person name="Iannotti N."/>
            <person name="Marturano G."/>
            <person name="Paoli F."/>
            <person name="Bruttini M."/>
            <person name="Carapelli A."/>
            <person name="Frati F."/>
            <person name="Nardi F."/>
        </authorList>
    </citation>
    <scope>NUCLEOTIDE SEQUENCE [LARGE SCALE GENOMIC DNA]</scope>
    <source>
        <strain evidence="2">DMR45628</strain>
    </source>
</reference>
<name>A0AAW1J0A7_POPJA</name>
<dbReference type="PANTHER" id="PTHR12771:SF56">
    <property type="entry name" value="CED-12"/>
    <property type="match status" value="1"/>
</dbReference>
<dbReference type="SUPFAM" id="SSF48371">
    <property type="entry name" value="ARM repeat"/>
    <property type="match status" value="1"/>
</dbReference>
<dbReference type="InterPro" id="IPR006816">
    <property type="entry name" value="ELMO_dom"/>
</dbReference>
<protein>
    <submittedName>
        <fullName evidence="2">ELMO/CED-12 family</fullName>
    </submittedName>
</protein>
<dbReference type="AlphaFoldDB" id="A0AAW1J0A7"/>
<keyword evidence="3" id="KW-1185">Reference proteome</keyword>
<proteinExistence type="predicted"/>
<sequence length="351" mass="38775">MPAMKDSNIVKIAVEMTQQVPQLIEFNQNQPLAGIIQELCNGWQLMEPEQYALQFNEHNNRNYITEKNRNEIKNGQDILNKLNGTTDEKADAIKKLSTLSADTTFALDFINKQGLALIIRQIESGKCKGVVLAHTLLSFVELMEHGIVSWDILDGNFISRVAGLVNNTQEPDVTQAALSILENVVLNSTEGYGQVEREVPVGSLIVHLQSYSVVQQNAVALINALLLKADTTKRRNVAATLASKQVRQVIQNSIIQAGVAEGAEMAHQLYVLQALTLGLLEQRKMTKIDPQDQDGLDKIKELRRIAFDGEGAGSMRGPSGFTRDYKKLGFRNDINPALDFTETPPGLLALD</sequence>
<gene>
    <name evidence="2" type="ORF">QE152_g32096</name>
</gene>
<dbReference type="EMBL" id="JASPKY010000461">
    <property type="protein sequence ID" value="KAK9696136.1"/>
    <property type="molecule type" value="Genomic_DNA"/>
</dbReference>
<dbReference type="GO" id="GO:0048870">
    <property type="term" value="P:cell motility"/>
    <property type="evidence" value="ECO:0007669"/>
    <property type="project" value="TreeGrafter"/>
</dbReference>
<dbReference type="PROSITE" id="PS51335">
    <property type="entry name" value="ELMO"/>
    <property type="match status" value="1"/>
</dbReference>
<dbReference type="Gene3D" id="1.25.10.10">
    <property type="entry name" value="Leucine-rich Repeat Variant"/>
    <property type="match status" value="1"/>
</dbReference>
<dbReference type="Pfam" id="PF11841">
    <property type="entry name" value="ELMO_ARM"/>
    <property type="match status" value="1"/>
</dbReference>
<feature type="domain" description="ELMO" evidence="1">
    <location>
        <begin position="294"/>
        <end position="351"/>
    </location>
</feature>
<evidence type="ECO:0000313" key="3">
    <source>
        <dbReference type="Proteomes" id="UP001458880"/>
    </source>
</evidence>
<dbReference type="Pfam" id="PF04727">
    <property type="entry name" value="ELMO_CED12"/>
    <property type="match status" value="1"/>
</dbReference>
<evidence type="ECO:0000313" key="2">
    <source>
        <dbReference type="EMBL" id="KAK9696136.1"/>
    </source>
</evidence>
<dbReference type="GO" id="GO:0005886">
    <property type="term" value="C:plasma membrane"/>
    <property type="evidence" value="ECO:0007669"/>
    <property type="project" value="TreeGrafter"/>
</dbReference>